<dbReference type="Proteomes" id="UP000824281">
    <property type="component" value="Chromosome"/>
</dbReference>
<accession>A0ABX8ZSW7</accession>
<protein>
    <submittedName>
        <fullName evidence="2">Esterase-like activity of phytase family protein</fullName>
    </submittedName>
</protein>
<dbReference type="EMBL" id="CP081295">
    <property type="protein sequence ID" value="QZD90869.1"/>
    <property type="molecule type" value="Genomic_DNA"/>
</dbReference>
<dbReference type="InterPro" id="IPR027372">
    <property type="entry name" value="Phytase-like_dom"/>
</dbReference>
<reference evidence="2 3" key="1">
    <citation type="submission" date="2021-08" db="EMBL/GenBank/DDBJ databases">
        <title>Comparative Genomics Analysis of the Genus Qipengyuania Reveals Extensive Genetic Diversity and Metabolic Versatility, Including the Description of Fifteen Novel Species.</title>
        <authorList>
            <person name="Liu Y."/>
        </authorList>
    </citation>
    <scope>NUCLEOTIDE SEQUENCE [LARGE SCALE GENOMIC DNA]</scope>
    <source>
        <strain evidence="2 3">1NDH13</strain>
    </source>
</reference>
<feature type="domain" description="Phytase-like" evidence="1">
    <location>
        <begin position="62"/>
        <end position="302"/>
    </location>
</feature>
<dbReference type="Pfam" id="PF13449">
    <property type="entry name" value="Phytase-like"/>
    <property type="match status" value="1"/>
</dbReference>
<sequence>MKRKTLALLVALGLAPGTFVRSEPAPPDYTSPVTIERLDVERLRSGPLVLDGAWELSSENDHFGGYSALVMRPEGEFLAGSDAGRLMHLPRPDRSDAPPRLDKFLNFERADKTHVDLESLTIDPATGTVWAGLEWAQQIIRFGPKLRPQSQVRPPEMKDWGSNSGPESLVRLSDGRFVVIEEHSPGHARHAALLYPSDPTEGAEPIPFTFMGRSGFRPSDAAVLPNGKIVVLMRGLELWLPPRFPALLLILDPADIEAEAEVESRFLARIEDPFPSDNYEGLAVVDERDGSWSLWLISDDNFASYQHTYLLKLRWDLRQKAGGKQARQKARR</sequence>
<organism evidence="2 3">
    <name type="scientific">Qipengyuania aurantiaca</name>
    <dbReference type="NCBI Taxonomy" id="2867233"/>
    <lineage>
        <taxon>Bacteria</taxon>
        <taxon>Pseudomonadati</taxon>
        <taxon>Pseudomonadota</taxon>
        <taxon>Alphaproteobacteria</taxon>
        <taxon>Sphingomonadales</taxon>
        <taxon>Erythrobacteraceae</taxon>
        <taxon>Qipengyuania</taxon>
    </lineage>
</organism>
<evidence type="ECO:0000313" key="2">
    <source>
        <dbReference type="EMBL" id="QZD90869.1"/>
    </source>
</evidence>
<name>A0ABX8ZSW7_9SPHN</name>
<dbReference type="SUPFAM" id="SSF75011">
    <property type="entry name" value="3-carboxy-cis,cis-mucoante lactonizing enzyme"/>
    <property type="match status" value="1"/>
</dbReference>
<dbReference type="InterPro" id="IPR014567">
    <property type="entry name" value="UCP031900"/>
</dbReference>
<proteinExistence type="predicted"/>
<evidence type="ECO:0000259" key="1">
    <source>
        <dbReference type="Pfam" id="PF13449"/>
    </source>
</evidence>
<gene>
    <name evidence="2" type="ORF">K3148_05660</name>
</gene>
<keyword evidence="3" id="KW-1185">Reference proteome</keyword>
<dbReference type="PIRSF" id="PIRSF031900">
    <property type="entry name" value="UCP031900"/>
    <property type="match status" value="1"/>
</dbReference>
<dbReference type="RefSeq" id="WP_221426329.1">
    <property type="nucleotide sequence ID" value="NZ_CP081295.1"/>
</dbReference>
<evidence type="ECO:0000313" key="3">
    <source>
        <dbReference type="Proteomes" id="UP000824281"/>
    </source>
</evidence>